<dbReference type="Proteomes" id="UP000253934">
    <property type="component" value="Unassembled WGS sequence"/>
</dbReference>
<dbReference type="EMBL" id="QOVW01000059">
    <property type="protein sequence ID" value="RDB36513.1"/>
    <property type="molecule type" value="Genomic_DNA"/>
</dbReference>
<feature type="transmembrane region" description="Helical" evidence="1">
    <location>
        <begin position="6"/>
        <end position="25"/>
    </location>
</feature>
<dbReference type="AlphaFoldDB" id="A0A369KXQ7"/>
<dbReference type="RefSeq" id="WP_338637188.1">
    <property type="nucleotide sequence ID" value="NZ_CP146516.1"/>
</dbReference>
<reference evidence="2" key="1">
    <citation type="submission" date="2018-04" db="EMBL/GenBank/DDBJ databases">
        <title>Draft genome sequence of the Candidatus Spirobacillus cienkowskii, a pathogen of freshwater Daphnia species, reconstructed from hemolymph metagenomic reads.</title>
        <authorList>
            <person name="Bresciani L."/>
            <person name="Lemos L.N."/>
            <person name="Wale N."/>
            <person name="Lin J.Y."/>
            <person name="Fernandes G.R."/>
            <person name="Duffy M.A."/>
            <person name="Rodrigues J.M."/>
        </authorList>
    </citation>
    <scope>NUCLEOTIDE SEQUENCE [LARGE SCALE GENOMIC DNA]</scope>
    <source>
        <strain evidence="2">Binning01</strain>
    </source>
</reference>
<gene>
    <name evidence="2" type="ORF">DCC88_04355</name>
</gene>
<organism evidence="2 3">
    <name type="scientific">Spirobacillus cienkowskii</name>
    <dbReference type="NCBI Taxonomy" id="495820"/>
    <lineage>
        <taxon>Bacteria</taxon>
        <taxon>Pseudomonadati</taxon>
        <taxon>Bdellovibrionota</taxon>
        <taxon>Oligoflexia</taxon>
        <taxon>Silvanigrellales</taxon>
        <taxon>Spirobacillus</taxon>
    </lineage>
</organism>
<protein>
    <submittedName>
        <fullName evidence="2">Uncharacterized protein</fullName>
    </submittedName>
</protein>
<evidence type="ECO:0000313" key="3">
    <source>
        <dbReference type="Proteomes" id="UP000253934"/>
    </source>
</evidence>
<name>A0A369KXQ7_9BACT</name>
<evidence type="ECO:0000256" key="1">
    <source>
        <dbReference type="SAM" id="Phobius"/>
    </source>
</evidence>
<accession>A0A369KXQ7</accession>
<sequence>MLANFVFHFVFAIFTIWLGVSWFLAQQRFLALKKSLIPLLCLEKITFPTHRSLVVQSIKALEIELQDTFQKKVCICFPIENAKEYNYNPFKTFALFFTKGNFNQSKNLEHHNQMYAASEFAVKMKEDNKAKKIIFTFKNNSNQTTIWNVEIL</sequence>
<proteinExistence type="predicted"/>
<comment type="caution">
    <text evidence="2">The sequence shown here is derived from an EMBL/GenBank/DDBJ whole genome shotgun (WGS) entry which is preliminary data.</text>
</comment>
<keyword evidence="1" id="KW-0472">Membrane</keyword>
<keyword evidence="1" id="KW-0812">Transmembrane</keyword>
<keyword evidence="1" id="KW-1133">Transmembrane helix</keyword>
<keyword evidence="3" id="KW-1185">Reference proteome</keyword>
<evidence type="ECO:0000313" key="2">
    <source>
        <dbReference type="EMBL" id="RDB36513.1"/>
    </source>
</evidence>